<evidence type="ECO:0000256" key="4">
    <source>
        <dbReference type="SAM" id="Phobius"/>
    </source>
</evidence>
<dbReference type="PROSITE" id="PS00194">
    <property type="entry name" value="THIOREDOXIN_1"/>
    <property type="match status" value="1"/>
</dbReference>
<dbReference type="EMBL" id="NBYO01000001">
    <property type="protein sequence ID" value="OXT02690.1"/>
    <property type="molecule type" value="Genomic_DNA"/>
</dbReference>
<comment type="caution">
    <text evidence="6">The sequence shown here is derived from an EMBL/GenBank/DDBJ whole genome shotgun (WGS) entry which is preliminary data.</text>
</comment>
<dbReference type="GO" id="GO:0017004">
    <property type="term" value="P:cytochrome complex assembly"/>
    <property type="evidence" value="ECO:0007669"/>
    <property type="project" value="UniProtKB-KW"/>
</dbReference>
<protein>
    <recommendedName>
        <fullName evidence="5">Thioredoxin domain-containing protein</fullName>
    </recommendedName>
</protein>
<dbReference type="GO" id="GO:0015036">
    <property type="term" value="F:disulfide oxidoreductase activity"/>
    <property type="evidence" value="ECO:0007669"/>
    <property type="project" value="UniProtKB-ARBA"/>
</dbReference>
<dbReference type="PANTHER" id="PTHR42852:SF18">
    <property type="entry name" value="CHROMOSOME UNDETERMINED SCAFFOLD_47, WHOLE GENOME SHOTGUN SEQUENCE"/>
    <property type="match status" value="1"/>
</dbReference>
<feature type="transmembrane region" description="Helical" evidence="4">
    <location>
        <begin position="12"/>
        <end position="33"/>
    </location>
</feature>
<dbReference type="PROSITE" id="PS51352">
    <property type="entry name" value="THIOREDOXIN_2"/>
    <property type="match status" value="1"/>
</dbReference>
<dbReference type="InterPro" id="IPR036249">
    <property type="entry name" value="Thioredoxin-like_sf"/>
</dbReference>
<dbReference type="NCBIfam" id="NF047696">
    <property type="entry name" value="ThlDiSintTplARhiz"/>
    <property type="match status" value="1"/>
</dbReference>
<keyword evidence="4" id="KW-0812">Transmembrane</keyword>
<keyword evidence="3" id="KW-0676">Redox-active center</keyword>
<evidence type="ECO:0000256" key="2">
    <source>
        <dbReference type="ARBA" id="ARBA00022748"/>
    </source>
</evidence>
<dbReference type="InterPro" id="IPR017937">
    <property type="entry name" value="Thioredoxin_CS"/>
</dbReference>
<reference evidence="7" key="1">
    <citation type="journal article" date="2017" name="Int. J. Syst. Evol. Microbiol.">
        <title>Notoacmeibacter marinus gen. nov., sp. nov., isolated from the gut of a limpet and proposal of Notoacmeibacteraceae fam. nov. in the order Rhizobiales of the class Alphaproteobacteria.</title>
        <authorList>
            <person name="Huang Z."/>
            <person name="Guo F."/>
            <person name="Lai Q."/>
        </authorList>
    </citation>
    <scope>NUCLEOTIDE SEQUENCE [LARGE SCALE GENOMIC DNA]</scope>
    <source>
        <strain evidence="7">XMTR2A4</strain>
    </source>
</reference>
<organism evidence="6 7">
    <name type="scientific">Notoacmeibacter marinus</name>
    <dbReference type="NCBI Taxonomy" id="1876515"/>
    <lineage>
        <taxon>Bacteria</taxon>
        <taxon>Pseudomonadati</taxon>
        <taxon>Pseudomonadota</taxon>
        <taxon>Alphaproteobacteria</taxon>
        <taxon>Hyphomicrobiales</taxon>
        <taxon>Notoacmeibacteraceae</taxon>
        <taxon>Notoacmeibacter</taxon>
    </lineage>
</organism>
<keyword evidence="4" id="KW-1133">Transmembrane helix</keyword>
<dbReference type="InterPro" id="IPR050553">
    <property type="entry name" value="Thioredoxin_ResA/DsbE_sf"/>
</dbReference>
<dbReference type="CDD" id="cd02966">
    <property type="entry name" value="TlpA_like_family"/>
    <property type="match status" value="1"/>
</dbReference>
<keyword evidence="7" id="KW-1185">Reference proteome</keyword>
<dbReference type="PANTHER" id="PTHR42852">
    <property type="entry name" value="THIOL:DISULFIDE INTERCHANGE PROTEIN DSBE"/>
    <property type="match status" value="1"/>
</dbReference>
<feature type="domain" description="Thioredoxin" evidence="5">
    <location>
        <begin position="58"/>
        <end position="223"/>
    </location>
</feature>
<dbReference type="AlphaFoldDB" id="A0A231V3G4"/>
<evidence type="ECO:0000313" key="6">
    <source>
        <dbReference type="EMBL" id="OXT02690.1"/>
    </source>
</evidence>
<evidence type="ECO:0000256" key="3">
    <source>
        <dbReference type="ARBA" id="ARBA00023284"/>
    </source>
</evidence>
<proteinExistence type="predicted"/>
<dbReference type="GO" id="GO:0030313">
    <property type="term" value="C:cell envelope"/>
    <property type="evidence" value="ECO:0007669"/>
    <property type="project" value="UniProtKB-SubCell"/>
</dbReference>
<name>A0A231V3G4_9HYPH</name>
<gene>
    <name evidence="6" type="ORF">B7H23_07340</name>
</gene>
<evidence type="ECO:0000259" key="5">
    <source>
        <dbReference type="PROSITE" id="PS51352"/>
    </source>
</evidence>
<dbReference type="Proteomes" id="UP000215405">
    <property type="component" value="Unassembled WGS sequence"/>
</dbReference>
<dbReference type="InterPro" id="IPR013766">
    <property type="entry name" value="Thioredoxin_domain"/>
</dbReference>
<keyword evidence="4" id="KW-0472">Membrane</keyword>
<evidence type="ECO:0000313" key="7">
    <source>
        <dbReference type="Proteomes" id="UP000215405"/>
    </source>
</evidence>
<dbReference type="Gene3D" id="3.40.30.10">
    <property type="entry name" value="Glutaredoxin"/>
    <property type="match status" value="1"/>
</dbReference>
<sequence length="229" mass="24274">MDEKGRPTRPMGRYVFIGFAILLAFTALLYVLAMVAGNGGAETPDDADRAAARCVDKPDLAQAIDDARVGEVAGVLASDTQDLSDLAFNGPDGAAMTLADFSGKTVLLNLWATWCVPCREEMPALNQLQTTRGGEDFEVVAVNIDTGSLDKPREFLEEISVTALPLYYDSSTDVFQEMKKRGLALGLPATAIVDAEGCLRAQINGPAEWASDEAVRMVDVVAAGGGQEG</sequence>
<dbReference type="RefSeq" id="WP_240534996.1">
    <property type="nucleotide sequence ID" value="NZ_NBYO01000001.1"/>
</dbReference>
<keyword evidence="2" id="KW-0201">Cytochrome c-type biogenesis</keyword>
<dbReference type="Pfam" id="PF08534">
    <property type="entry name" value="Redoxin"/>
    <property type="match status" value="1"/>
</dbReference>
<dbReference type="SUPFAM" id="SSF52833">
    <property type="entry name" value="Thioredoxin-like"/>
    <property type="match status" value="1"/>
</dbReference>
<comment type="subcellular location">
    <subcellularLocation>
        <location evidence="1">Cell envelope</location>
    </subcellularLocation>
</comment>
<dbReference type="InterPro" id="IPR013740">
    <property type="entry name" value="Redoxin"/>
</dbReference>
<accession>A0A231V3G4</accession>
<evidence type="ECO:0000256" key="1">
    <source>
        <dbReference type="ARBA" id="ARBA00004196"/>
    </source>
</evidence>